<protein>
    <submittedName>
        <fullName evidence="8">Membrane protein</fullName>
    </submittedName>
</protein>
<dbReference type="Pfam" id="PF16822">
    <property type="entry name" value="ALGX"/>
    <property type="match status" value="1"/>
</dbReference>
<dbReference type="Proteomes" id="UP000652153">
    <property type="component" value="Unassembled WGS sequence"/>
</dbReference>
<proteinExistence type="predicted"/>
<evidence type="ECO:0000256" key="6">
    <source>
        <dbReference type="ARBA" id="ARBA00022841"/>
    </source>
</evidence>
<evidence type="ECO:0000256" key="4">
    <source>
        <dbReference type="ARBA" id="ARBA00022729"/>
    </source>
</evidence>
<evidence type="ECO:0000256" key="2">
    <source>
        <dbReference type="ARBA" id="ARBA00005182"/>
    </source>
</evidence>
<comment type="pathway">
    <text evidence="2">Glycan biosynthesis; alginate biosynthesis.</text>
</comment>
<accession>A0ABQ1ZJI1</accession>
<keyword evidence="5" id="KW-0574">Periplasm</keyword>
<evidence type="ECO:0000313" key="9">
    <source>
        <dbReference type="Proteomes" id="UP000652153"/>
    </source>
</evidence>
<evidence type="ECO:0000259" key="7">
    <source>
        <dbReference type="Pfam" id="PF16822"/>
    </source>
</evidence>
<feature type="domain" description="AlgX/AlgJ SGNH hydrolase-like" evidence="7">
    <location>
        <begin position="116"/>
        <end position="214"/>
    </location>
</feature>
<comment type="caution">
    <text evidence="8">The sequence shown here is derived from an EMBL/GenBank/DDBJ whole genome shotgun (WGS) entry which is preliminary data.</text>
</comment>
<keyword evidence="4" id="KW-0732">Signal</keyword>
<keyword evidence="9" id="KW-1185">Reference proteome</keyword>
<evidence type="ECO:0000256" key="5">
    <source>
        <dbReference type="ARBA" id="ARBA00022764"/>
    </source>
</evidence>
<evidence type="ECO:0000313" key="8">
    <source>
        <dbReference type="EMBL" id="GGH68985.1"/>
    </source>
</evidence>
<keyword evidence="6" id="KW-0016">Alginate biosynthesis</keyword>
<name>A0ABQ1ZJI1_9BACL</name>
<dbReference type="EMBL" id="BMFU01000013">
    <property type="protein sequence ID" value="GGH68985.1"/>
    <property type="molecule type" value="Genomic_DNA"/>
</dbReference>
<dbReference type="RefSeq" id="WP_188594456.1">
    <property type="nucleotide sequence ID" value="NZ_BMFU01000013.1"/>
</dbReference>
<organism evidence="8 9">
    <name type="scientific">Paenibacillus silvae</name>
    <dbReference type="NCBI Taxonomy" id="1325358"/>
    <lineage>
        <taxon>Bacteria</taxon>
        <taxon>Bacillati</taxon>
        <taxon>Bacillota</taxon>
        <taxon>Bacilli</taxon>
        <taxon>Bacillales</taxon>
        <taxon>Paenibacillaceae</taxon>
        <taxon>Paenibacillus</taxon>
    </lineage>
</organism>
<sequence length="417" mass="47670">MHNFFAKKRLTAFLFIMVLAAFSILNMIQSFEPLKKTLASADYRFSNAKGIINKLDADINEHVFEKFGFVEAYGYLQALMWKNEENNFEVVKDTEGKLHYTYFATGPTDTKQLSDRVAELGAQLDAKTKLTYVMTPDKYVRGHTTFPEGIPYNYNNETADGFLNHLKQAGIDTLDLREGLLESGIPAKDLFFTTDHHWKIRTAFWAFGQLVHHLDGVYNKPLDPEHYFTDINNYNIIPYKDFFIGSQGRKTGKLYAGDDDFDLIYPKFKTNYSFYFQTGDTKATLNGRFEDALLTTYPLNVKGTAYDLTADKYFTYLYGNQGIVHVTNKDNPNGLKVMFIKDSLAVPMISFLSTVVSDVYLVDPRYYTGDIIDFAKKTDLDHVFVSISPQDLVDEFFPYGKNEKTDDHYAAPNKGAI</sequence>
<comment type="subcellular location">
    <subcellularLocation>
        <location evidence="1">Periplasm</location>
    </subcellularLocation>
</comment>
<keyword evidence="3" id="KW-0808">Transferase</keyword>
<evidence type="ECO:0000256" key="3">
    <source>
        <dbReference type="ARBA" id="ARBA00022679"/>
    </source>
</evidence>
<gene>
    <name evidence="8" type="ORF">GCM10008014_51970</name>
</gene>
<evidence type="ECO:0000256" key="1">
    <source>
        <dbReference type="ARBA" id="ARBA00004418"/>
    </source>
</evidence>
<reference evidence="9" key="1">
    <citation type="journal article" date="2019" name="Int. J. Syst. Evol. Microbiol.">
        <title>The Global Catalogue of Microorganisms (GCM) 10K type strain sequencing project: providing services to taxonomists for standard genome sequencing and annotation.</title>
        <authorList>
            <consortium name="The Broad Institute Genomics Platform"/>
            <consortium name="The Broad Institute Genome Sequencing Center for Infectious Disease"/>
            <person name="Wu L."/>
            <person name="Ma J."/>
        </authorList>
    </citation>
    <scope>NUCLEOTIDE SEQUENCE [LARGE SCALE GENOMIC DNA]</scope>
    <source>
        <strain evidence="9">CGMCC 1.12770</strain>
    </source>
</reference>
<dbReference type="InterPro" id="IPR031811">
    <property type="entry name" value="ALGX/ALGJ_SGNH-like"/>
</dbReference>